<dbReference type="Proteomes" id="UP001596395">
    <property type="component" value="Unassembled WGS sequence"/>
</dbReference>
<dbReference type="EMBL" id="JBHSXN010000003">
    <property type="protein sequence ID" value="MFC6954196.1"/>
    <property type="molecule type" value="Genomic_DNA"/>
</dbReference>
<organism evidence="1 2">
    <name type="scientific">Halorubellus litoreus</name>
    <dbReference type="NCBI Taxonomy" id="755308"/>
    <lineage>
        <taxon>Archaea</taxon>
        <taxon>Methanobacteriati</taxon>
        <taxon>Methanobacteriota</taxon>
        <taxon>Stenosarchaea group</taxon>
        <taxon>Halobacteria</taxon>
        <taxon>Halobacteriales</taxon>
        <taxon>Halorubellaceae</taxon>
        <taxon>Halorubellus</taxon>
    </lineage>
</organism>
<dbReference type="RefSeq" id="WP_336351152.1">
    <property type="nucleotide sequence ID" value="NZ_JAZAQL010000003.1"/>
</dbReference>
<dbReference type="AlphaFoldDB" id="A0ABD5VMX0"/>
<proteinExistence type="predicted"/>
<keyword evidence="2" id="KW-1185">Reference proteome</keyword>
<reference evidence="1 2" key="1">
    <citation type="journal article" date="2019" name="Int. J. Syst. Evol. Microbiol.">
        <title>The Global Catalogue of Microorganisms (GCM) 10K type strain sequencing project: providing services to taxonomists for standard genome sequencing and annotation.</title>
        <authorList>
            <consortium name="The Broad Institute Genomics Platform"/>
            <consortium name="The Broad Institute Genome Sequencing Center for Infectious Disease"/>
            <person name="Wu L."/>
            <person name="Ma J."/>
        </authorList>
    </citation>
    <scope>NUCLEOTIDE SEQUENCE [LARGE SCALE GENOMIC DNA]</scope>
    <source>
        <strain evidence="1 2">GX26</strain>
    </source>
</reference>
<evidence type="ECO:0000313" key="1">
    <source>
        <dbReference type="EMBL" id="MFC6954196.1"/>
    </source>
</evidence>
<gene>
    <name evidence="1" type="ORF">ACFQGB_15140</name>
</gene>
<name>A0ABD5VMX0_9EURY</name>
<protein>
    <recommendedName>
        <fullName evidence="3">PRC-barrel domain-containing protein</fullName>
    </recommendedName>
</protein>
<accession>A0ABD5VMX0</accession>
<evidence type="ECO:0000313" key="2">
    <source>
        <dbReference type="Proteomes" id="UP001596395"/>
    </source>
</evidence>
<sequence length="66" mass="7232">MTADGDMVGTVDKIAGDEAHVRVDTGLSGSIRSKLGWEDENETVYPLMHDNVDKIQGDEIHLKSSF</sequence>
<evidence type="ECO:0008006" key="3">
    <source>
        <dbReference type="Google" id="ProtNLM"/>
    </source>
</evidence>
<comment type="caution">
    <text evidence="1">The sequence shown here is derived from an EMBL/GenBank/DDBJ whole genome shotgun (WGS) entry which is preliminary data.</text>
</comment>